<evidence type="ECO:0000313" key="8">
    <source>
        <dbReference type="EMBL" id="RYC68020.1"/>
    </source>
</evidence>
<dbReference type="Proteomes" id="UP000290407">
    <property type="component" value="Unassembled WGS sequence"/>
</dbReference>
<dbReference type="Pfam" id="PF14322">
    <property type="entry name" value="SusD-like_3"/>
    <property type="match status" value="1"/>
</dbReference>
<accession>A0A4Q2UKL4</accession>
<gene>
    <name evidence="8" type="ORF">EQG79_21435</name>
</gene>
<name>A0A4Q2UKL4_9BACT</name>
<feature type="domain" description="RagB/SusD" evidence="6">
    <location>
        <begin position="270"/>
        <end position="501"/>
    </location>
</feature>
<proteinExistence type="inferred from homology"/>
<dbReference type="AlphaFoldDB" id="A0A4Q2UKL4"/>
<dbReference type="SUPFAM" id="SSF48452">
    <property type="entry name" value="TPR-like"/>
    <property type="match status" value="1"/>
</dbReference>
<dbReference type="InterPro" id="IPR033985">
    <property type="entry name" value="SusD-like_N"/>
</dbReference>
<dbReference type="CDD" id="cd08977">
    <property type="entry name" value="SusD"/>
    <property type="match status" value="1"/>
</dbReference>
<dbReference type="PROSITE" id="PS51257">
    <property type="entry name" value="PROKAR_LIPOPROTEIN"/>
    <property type="match status" value="1"/>
</dbReference>
<evidence type="ECO:0000259" key="6">
    <source>
        <dbReference type="Pfam" id="PF07980"/>
    </source>
</evidence>
<evidence type="ECO:0000256" key="5">
    <source>
        <dbReference type="ARBA" id="ARBA00023237"/>
    </source>
</evidence>
<dbReference type="RefSeq" id="WP_077921304.1">
    <property type="nucleotide sequence ID" value="NZ_SBLB01000006.1"/>
</dbReference>
<comment type="caution">
    <text evidence="8">The sequence shown here is derived from an EMBL/GenBank/DDBJ whole genome shotgun (WGS) entry which is preliminary data.</text>
</comment>
<comment type="subcellular location">
    <subcellularLocation>
        <location evidence="1">Cell outer membrane</location>
    </subcellularLocation>
</comment>
<dbReference type="Gene3D" id="1.25.40.390">
    <property type="match status" value="1"/>
</dbReference>
<dbReference type="GO" id="GO:0009279">
    <property type="term" value="C:cell outer membrane"/>
    <property type="evidence" value="ECO:0007669"/>
    <property type="project" value="UniProtKB-SubCell"/>
</dbReference>
<sequence>MKLLSYVLLTCFCWFTSQGCKSVLDKEPLAQISASSAYITADDARRAVTATYTPLAGNNWCCTYVGTGYMHWVLANVASDDTEKGGESGSDQLYAQQISLFNIQSDNDAARFAWSTEYIGIRRANLVLDNVPNIQMDAALKNQYLAEAKFLRAWYYINLVKTFGDVPLVLTASQNTYDMERTPKQQVYAQIIKDLEEAAEVLPLASKYPAADRGRATKGAAQAYLGKVYLYMNNFAKAEEWFDKVIKSGEYALHADYMGMFLRAGETSREHIFQVQFLNDQGAQPANNQINIVMASRARNGWGFNNPTPDFVSAFEPGDPRLEQSVYKTGDVMPDGLVANVGNSSTGYLNKKVYVPEYERIAGSLQAGRDDIYMRLGKVLLWYAEAANENGNTTAALNALNQVRARARQGKTGVLPDVTVTDKVALRERIWQEQRVEFGQEYERFFELVRQGRAGKVLRAYGEKYKTAKGAGFRDGINEIFPIPQLEINLSGGKIKQNPGY</sequence>
<dbReference type="InterPro" id="IPR011990">
    <property type="entry name" value="TPR-like_helical_dom_sf"/>
</dbReference>
<keyword evidence="4" id="KW-0472">Membrane</keyword>
<evidence type="ECO:0000256" key="1">
    <source>
        <dbReference type="ARBA" id="ARBA00004442"/>
    </source>
</evidence>
<keyword evidence="9" id="KW-1185">Reference proteome</keyword>
<evidence type="ECO:0000313" key="9">
    <source>
        <dbReference type="Proteomes" id="UP000290407"/>
    </source>
</evidence>
<dbReference type="Pfam" id="PF07980">
    <property type="entry name" value="SusD_RagB"/>
    <property type="match status" value="1"/>
</dbReference>
<keyword evidence="5" id="KW-0998">Cell outer membrane</keyword>
<dbReference type="EMBL" id="SBLB01000006">
    <property type="protein sequence ID" value="RYC68020.1"/>
    <property type="molecule type" value="Genomic_DNA"/>
</dbReference>
<evidence type="ECO:0000256" key="2">
    <source>
        <dbReference type="ARBA" id="ARBA00006275"/>
    </source>
</evidence>
<feature type="domain" description="SusD-like N-terminal" evidence="7">
    <location>
        <begin position="76"/>
        <end position="230"/>
    </location>
</feature>
<dbReference type="InterPro" id="IPR012944">
    <property type="entry name" value="SusD_RagB_dom"/>
</dbReference>
<keyword evidence="3" id="KW-0732">Signal</keyword>
<evidence type="ECO:0000256" key="3">
    <source>
        <dbReference type="ARBA" id="ARBA00022729"/>
    </source>
</evidence>
<evidence type="ECO:0000256" key="4">
    <source>
        <dbReference type="ARBA" id="ARBA00023136"/>
    </source>
</evidence>
<organism evidence="8 9">
    <name type="scientific">Spirosoma sordidisoli</name>
    <dbReference type="NCBI Taxonomy" id="2502893"/>
    <lineage>
        <taxon>Bacteria</taxon>
        <taxon>Pseudomonadati</taxon>
        <taxon>Bacteroidota</taxon>
        <taxon>Cytophagia</taxon>
        <taxon>Cytophagales</taxon>
        <taxon>Cytophagaceae</taxon>
        <taxon>Spirosoma</taxon>
    </lineage>
</organism>
<reference evidence="8 9" key="1">
    <citation type="submission" date="2019-01" db="EMBL/GenBank/DDBJ databases">
        <title>Spirosoma flava sp. nov., a propanil-degrading bacterium isolated from herbicide-contaminated soil.</title>
        <authorList>
            <person name="Zhang L."/>
            <person name="Jiang J.-D."/>
        </authorList>
    </citation>
    <scope>NUCLEOTIDE SEQUENCE [LARGE SCALE GENOMIC DNA]</scope>
    <source>
        <strain evidence="8 9">TY50</strain>
    </source>
</reference>
<comment type="similarity">
    <text evidence="2">Belongs to the SusD family.</text>
</comment>
<protein>
    <submittedName>
        <fullName evidence="8">RagB/SusD family nutrient uptake outer membrane protein</fullName>
    </submittedName>
</protein>
<evidence type="ECO:0000259" key="7">
    <source>
        <dbReference type="Pfam" id="PF14322"/>
    </source>
</evidence>